<reference evidence="5 6" key="1">
    <citation type="submission" date="2018-11" db="EMBL/GenBank/DDBJ databases">
        <title>Genome sequence of Apiotrichum porosum DSM 27194.</title>
        <authorList>
            <person name="Aliyu H."/>
            <person name="Gorte O."/>
            <person name="Ochsenreither K."/>
        </authorList>
    </citation>
    <scope>NUCLEOTIDE SEQUENCE [LARGE SCALE GENOMIC DNA]</scope>
    <source>
        <strain evidence="5 6">DSM 27194</strain>
    </source>
</reference>
<protein>
    <recommendedName>
        <fullName evidence="4">D-isomer specific 2-hydroxyacid dehydrogenase NAD-binding domain-containing protein</fullName>
    </recommendedName>
</protein>
<keyword evidence="6" id="KW-1185">Reference proteome</keyword>
<keyword evidence="3" id="KW-0520">NAD</keyword>
<dbReference type="Pfam" id="PF02826">
    <property type="entry name" value="2-Hacid_dh_C"/>
    <property type="match status" value="1"/>
</dbReference>
<dbReference type="GO" id="GO:0051287">
    <property type="term" value="F:NAD binding"/>
    <property type="evidence" value="ECO:0007669"/>
    <property type="project" value="InterPro"/>
</dbReference>
<gene>
    <name evidence="5" type="ORF">EHS24_004539</name>
</gene>
<dbReference type="InterPro" id="IPR029752">
    <property type="entry name" value="D-isomer_DH_CS1"/>
</dbReference>
<comment type="caution">
    <text evidence="5">The sequence shown here is derived from an EMBL/GenBank/DDBJ whole genome shotgun (WGS) entry which is preliminary data.</text>
</comment>
<dbReference type="InterPro" id="IPR050857">
    <property type="entry name" value="D-2-hydroxyacid_DH"/>
</dbReference>
<organism evidence="5 6">
    <name type="scientific">Apiotrichum porosum</name>
    <dbReference type="NCBI Taxonomy" id="105984"/>
    <lineage>
        <taxon>Eukaryota</taxon>
        <taxon>Fungi</taxon>
        <taxon>Dikarya</taxon>
        <taxon>Basidiomycota</taxon>
        <taxon>Agaricomycotina</taxon>
        <taxon>Tremellomycetes</taxon>
        <taxon>Trichosporonales</taxon>
        <taxon>Trichosporonaceae</taxon>
        <taxon>Apiotrichum</taxon>
    </lineage>
</organism>
<dbReference type="AlphaFoldDB" id="A0A427Y5D7"/>
<dbReference type="Gene3D" id="3.40.50.720">
    <property type="entry name" value="NAD(P)-binding Rossmann-like Domain"/>
    <property type="match status" value="2"/>
</dbReference>
<dbReference type="SUPFAM" id="SSF51735">
    <property type="entry name" value="NAD(P)-binding Rossmann-fold domains"/>
    <property type="match status" value="1"/>
</dbReference>
<evidence type="ECO:0000259" key="4">
    <source>
        <dbReference type="Pfam" id="PF02826"/>
    </source>
</evidence>
<keyword evidence="2" id="KW-0560">Oxidoreductase</keyword>
<dbReference type="EMBL" id="RSCE01000002">
    <property type="protein sequence ID" value="RSH86298.1"/>
    <property type="molecule type" value="Genomic_DNA"/>
</dbReference>
<sequence length="396" mass="42980">MLRIAIIDDYHGLALEHLPESLLSPSNDLSVTIFEDPMPPESNTLDHLVHRLSDFDVISTMRERTHFFAPLLYRLPRLKVLLTTGNYNRAIDTVVCRARGIVVAGTPPPPIRNGGTVQHTWALILALADNIPRDHDLITRDAVGWSTASPLNTYLTGKTLAVLGLGKLGRVVARIGLLAFGMDVIAWSANLTQEVADAAATDMGLGPGAFRYVSKDELFRRADVLSIHLVLSARSAGIVSAADLAKMKPSALLCNTSRGPLVDEAALLQVLERGDIRGAALDVFNVEPLPASSPWRTTRWGQDGRAQVILTPHTGYAFEEMMGWMWEHTAENLQRVVDGLEPKWRIDEDGATAAAVAQDEDVPPADPGVSSGQGDGVCDVCDVTHPARSTSRLELR</sequence>
<dbReference type="InterPro" id="IPR036291">
    <property type="entry name" value="NAD(P)-bd_dom_sf"/>
</dbReference>
<dbReference type="GO" id="GO:0016491">
    <property type="term" value="F:oxidoreductase activity"/>
    <property type="evidence" value="ECO:0007669"/>
    <property type="project" value="UniProtKB-KW"/>
</dbReference>
<dbReference type="CDD" id="cd12169">
    <property type="entry name" value="PGDH_like_1"/>
    <property type="match status" value="1"/>
</dbReference>
<dbReference type="PANTHER" id="PTHR42789:SF1">
    <property type="entry name" value="D-ISOMER SPECIFIC 2-HYDROXYACID DEHYDROGENASE FAMILY PROTEIN (AFU_ORTHOLOGUE AFUA_6G10090)"/>
    <property type="match status" value="1"/>
</dbReference>
<evidence type="ECO:0000313" key="6">
    <source>
        <dbReference type="Proteomes" id="UP000279236"/>
    </source>
</evidence>
<dbReference type="PROSITE" id="PS00065">
    <property type="entry name" value="D_2_HYDROXYACID_DH_1"/>
    <property type="match status" value="1"/>
</dbReference>
<proteinExistence type="inferred from homology"/>
<feature type="domain" description="D-isomer specific 2-hydroxyacid dehydrogenase NAD-binding" evidence="4">
    <location>
        <begin position="122"/>
        <end position="315"/>
    </location>
</feature>
<evidence type="ECO:0000256" key="2">
    <source>
        <dbReference type="ARBA" id="ARBA00023002"/>
    </source>
</evidence>
<dbReference type="RefSeq" id="XP_028479083.1">
    <property type="nucleotide sequence ID" value="XM_028620111.1"/>
</dbReference>
<evidence type="ECO:0000313" key="5">
    <source>
        <dbReference type="EMBL" id="RSH86298.1"/>
    </source>
</evidence>
<dbReference type="SUPFAM" id="SSF52283">
    <property type="entry name" value="Formate/glycerate dehydrogenase catalytic domain-like"/>
    <property type="match status" value="1"/>
</dbReference>
<dbReference type="GeneID" id="39589082"/>
<dbReference type="OrthoDB" id="298012at2759"/>
<evidence type="ECO:0000256" key="1">
    <source>
        <dbReference type="ARBA" id="ARBA00005854"/>
    </source>
</evidence>
<dbReference type="STRING" id="105984.A0A427Y5D7"/>
<dbReference type="Proteomes" id="UP000279236">
    <property type="component" value="Unassembled WGS sequence"/>
</dbReference>
<dbReference type="PANTHER" id="PTHR42789">
    <property type="entry name" value="D-ISOMER SPECIFIC 2-HYDROXYACID DEHYDROGENASE FAMILY PROTEIN (AFU_ORTHOLOGUE AFUA_6G10090)"/>
    <property type="match status" value="1"/>
</dbReference>
<evidence type="ECO:0000256" key="3">
    <source>
        <dbReference type="ARBA" id="ARBA00023027"/>
    </source>
</evidence>
<dbReference type="InterPro" id="IPR006140">
    <property type="entry name" value="D-isomer_DH_NAD-bd"/>
</dbReference>
<accession>A0A427Y5D7</accession>
<name>A0A427Y5D7_9TREE</name>
<comment type="similarity">
    <text evidence="1">Belongs to the D-isomer specific 2-hydroxyacid dehydrogenase family.</text>
</comment>